<dbReference type="PATRIC" id="fig|1032488.3.peg.449"/>
<keyword evidence="4" id="KW-0548">Nucleotidyltransferase</keyword>
<evidence type="ECO:0000313" key="5">
    <source>
        <dbReference type="Proteomes" id="UP000003019"/>
    </source>
</evidence>
<dbReference type="Gene3D" id="3.40.1190.20">
    <property type="match status" value="1"/>
</dbReference>
<dbReference type="GO" id="GO:0005829">
    <property type="term" value="C:cytosol"/>
    <property type="evidence" value="ECO:0007669"/>
    <property type="project" value="TreeGrafter"/>
</dbReference>
<evidence type="ECO:0000259" key="3">
    <source>
        <dbReference type="Pfam" id="PF00294"/>
    </source>
</evidence>
<evidence type="ECO:0000256" key="1">
    <source>
        <dbReference type="ARBA" id="ARBA00022679"/>
    </source>
</evidence>
<dbReference type="InterPro" id="IPR002173">
    <property type="entry name" value="Carboh/pur_kinase_PfkB_CS"/>
</dbReference>
<dbReference type="EMBL" id="AGAY01000018">
    <property type="protein sequence ID" value="EGY53302.1"/>
    <property type="molecule type" value="Genomic_DNA"/>
</dbReference>
<keyword evidence="2 4" id="KW-0418">Kinase</keyword>
<dbReference type="InterPro" id="IPR029056">
    <property type="entry name" value="Ribokinase-like"/>
</dbReference>
<dbReference type="Pfam" id="PF00294">
    <property type="entry name" value="PfkB"/>
    <property type="match status" value="1"/>
</dbReference>
<dbReference type="GO" id="GO:0016773">
    <property type="term" value="F:phosphotransferase activity, alcohol group as acceptor"/>
    <property type="evidence" value="ECO:0007669"/>
    <property type="project" value="InterPro"/>
</dbReference>
<keyword evidence="1 4" id="KW-0808">Transferase</keyword>
<evidence type="ECO:0000256" key="2">
    <source>
        <dbReference type="ARBA" id="ARBA00022777"/>
    </source>
</evidence>
<dbReference type="PANTHER" id="PTHR46969:SF1">
    <property type="entry name" value="BIFUNCTIONAL PROTEIN HLDE"/>
    <property type="match status" value="1"/>
</dbReference>
<comment type="caution">
    <text evidence="4">The sequence shown here is derived from an EMBL/GenBank/DDBJ whole genome shotgun (WGS) entry which is preliminary data.</text>
</comment>
<dbReference type="FunFam" id="3.40.1190.20:FF:000002">
    <property type="entry name" value="Bifunctional protein HldE"/>
    <property type="match status" value="1"/>
</dbReference>
<accession>G4CFU8</accession>
<dbReference type="SUPFAM" id="SSF53613">
    <property type="entry name" value="Ribokinase-like"/>
    <property type="match status" value="1"/>
</dbReference>
<dbReference type="NCBIfam" id="TIGR02198">
    <property type="entry name" value="rfaE_dom_I"/>
    <property type="match status" value="1"/>
</dbReference>
<evidence type="ECO:0000313" key="4">
    <source>
        <dbReference type="EMBL" id="EGY53302.1"/>
    </source>
</evidence>
<dbReference type="PANTHER" id="PTHR46969">
    <property type="entry name" value="BIFUNCTIONAL PROTEIN HLDE"/>
    <property type="match status" value="1"/>
</dbReference>
<dbReference type="EC" id="2.7.7.-" evidence="4"/>
<dbReference type="GO" id="GO:0033786">
    <property type="term" value="F:heptose-1-phosphate adenylyltransferase activity"/>
    <property type="evidence" value="ECO:0007669"/>
    <property type="project" value="TreeGrafter"/>
</dbReference>
<dbReference type="HOGENOM" id="CLU_021150_0_1_4"/>
<sequence length="379" mass="41023">MSGLLLRHHLPYLPNGLPTKQTSFPYRPPTLRGHLKAALPAPAISPTINRPMPQETAMSHPLPDRLTELFRQARVLVAGDVMLDRYWFGDVSRISPEAPVPVAKIGRIDQRAGGAANVARNIAALGGQAALVSITGDDEAADQLAKLMQADGVDCHLQRDAGIATTVKLRVMARNQQLIRLDFEEIPACSTVDNVRDRFRSLLPDYDAVILSDYGKGSLNRVADMIDCARRAGKPVLIDPKGDDYEKYAGATLLTPNRSELREVAGSWRSEEELSDKAQTLRRHLQLQALLLTRSEEGMSLFEAGHISHQATRAQEVYDVSGAGDTVIATMGLGLAAGLDLQQAMHLANAAAGVVVAKLGTAVCQHNELLQALAREENG</sequence>
<dbReference type="AlphaFoldDB" id="G4CFU8"/>
<dbReference type="InterPro" id="IPR011913">
    <property type="entry name" value="RfaE_dom_I"/>
</dbReference>
<proteinExistence type="predicted"/>
<dbReference type="GO" id="GO:0033785">
    <property type="term" value="F:heptose 7-phosphate kinase activity"/>
    <property type="evidence" value="ECO:0007669"/>
    <property type="project" value="TreeGrafter"/>
</dbReference>
<organism evidence="4 5">
    <name type="scientific">Neisseria shayeganii 871</name>
    <dbReference type="NCBI Taxonomy" id="1032488"/>
    <lineage>
        <taxon>Bacteria</taxon>
        <taxon>Pseudomonadati</taxon>
        <taxon>Pseudomonadota</taxon>
        <taxon>Betaproteobacteria</taxon>
        <taxon>Neisseriales</taxon>
        <taxon>Neisseriaceae</taxon>
        <taxon>Neisseria</taxon>
    </lineage>
</organism>
<dbReference type="Proteomes" id="UP000003019">
    <property type="component" value="Unassembled WGS sequence"/>
</dbReference>
<dbReference type="InterPro" id="IPR011611">
    <property type="entry name" value="PfkB_dom"/>
</dbReference>
<protein>
    <submittedName>
        <fullName evidence="4">Bifunctional heptose 7-phosphate kinase/heptose 1-phosphate adenyltransferase</fullName>
        <ecNumber evidence="4">2.7.1.-</ecNumber>
        <ecNumber evidence="4">2.7.7.-</ecNumber>
    </submittedName>
</protein>
<dbReference type="CDD" id="cd01172">
    <property type="entry name" value="RfaE_like"/>
    <property type="match status" value="1"/>
</dbReference>
<keyword evidence="5" id="KW-1185">Reference proteome</keyword>
<feature type="domain" description="Carbohydrate kinase PfkB" evidence="3">
    <location>
        <begin position="74"/>
        <end position="365"/>
    </location>
</feature>
<dbReference type="PROSITE" id="PS00583">
    <property type="entry name" value="PFKB_KINASES_1"/>
    <property type="match status" value="1"/>
</dbReference>
<reference evidence="4 5" key="1">
    <citation type="submission" date="2011-05" db="EMBL/GenBank/DDBJ databases">
        <authorList>
            <person name="Muzny D."/>
            <person name="Qin X."/>
            <person name="Deng J."/>
            <person name="Jiang H."/>
            <person name="Liu Y."/>
            <person name="Qu J."/>
            <person name="Song X.-Z."/>
            <person name="Zhang L."/>
            <person name="Thornton R."/>
            <person name="Coyle M."/>
            <person name="Francisco L."/>
            <person name="Jackson L."/>
            <person name="Javaid M."/>
            <person name="Korchina V."/>
            <person name="Kovar C."/>
            <person name="Mata R."/>
            <person name="Mathew T."/>
            <person name="Ngo R."/>
            <person name="Nguyen L."/>
            <person name="Nguyen N."/>
            <person name="Okwuonu G."/>
            <person name="Ongeri F."/>
            <person name="Pham C."/>
            <person name="Simmons D."/>
            <person name="Wilczek-Boney K."/>
            <person name="Hale W."/>
            <person name="Jakkamsetti A."/>
            <person name="Pham P."/>
            <person name="Ruth R."/>
            <person name="San Lucas F."/>
            <person name="Warren J."/>
            <person name="Zhang J."/>
            <person name="Zhao Z."/>
            <person name="Zhou C."/>
            <person name="Zhu D."/>
            <person name="Lee S."/>
            <person name="Bess C."/>
            <person name="Blankenburg K."/>
            <person name="Forbes L."/>
            <person name="Fu Q."/>
            <person name="Gubbala S."/>
            <person name="Hirani K."/>
            <person name="Jayaseelan J.C."/>
            <person name="Lara F."/>
            <person name="Munidasa M."/>
            <person name="Palculict T."/>
            <person name="Patil S."/>
            <person name="Pu L.-L."/>
            <person name="Saada N."/>
            <person name="Tang L."/>
            <person name="Weissenberger G."/>
            <person name="Zhu Y."/>
            <person name="Hemphill L."/>
            <person name="Shang Y."/>
            <person name="Youmans B."/>
            <person name="Ayvaz T."/>
            <person name="Ross M."/>
            <person name="Santibanez J."/>
            <person name="Aqrawi P."/>
            <person name="Gross S."/>
            <person name="Joshi V."/>
            <person name="Fowler G."/>
            <person name="Nazareth L."/>
            <person name="Reid J."/>
            <person name="Worley K."/>
            <person name="Petrosino J."/>
            <person name="Highlander S."/>
            <person name="Gibbs R."/>
        </authorList>
    </citation>
    <scope>NUCLEOTIDE SEQUENCE [LARGE SCALE GENOMIC DNA]</scope>
    <source>
        <strain evidence="4 5">871</strain>
    </source>
</reference>
<gene>
    <name evidence="4" type="primary">hldE</name>
    <name evidence="4" type="ORF">HMPREF9371_0487</name>
</gene>
<dbReference type="EC" id="2.7.1.-" evidence="4"/>
<name>G4CFU8_9NEIS</name>
<dbReference type="STRING" id="1032488.HMPREF9371_0487"/>